<evidence type="ECO:0000313" key="7">
    <source>
        <dbReference type="EMBL" id="KTB00358.1"/>
    </source>
</evidence>
<proteinExistence type="inferred from homology"/>
<dbReference type="VEuPathDB" id="FungiDB:B1J91_M11330g"/>
<dbReference type="PANTHER" id="PTHR11266:SF50">
    <property type="entry name" value="VACUOLAR MEMBRANE PROTEIN YOR292C"/>
    <property type="match status" value="1"/>
</dbReference>
<dbReference type="GO" id="GO:0016020">
    <property type="term" value="C:membrane"/>
    <property type="evidence" value="ECO:0007669"/>
    <property type="project" value="UniProtKB-SubCell"/>
</dbReference>
<comment type="subcellular location">
    <subcellularLocation>
        <location evidence="1">Membrane</location>
        <topology evidence="1">Multi-pass membrane protein</topology>
    </subcellularLocation>
</comment>
<keyword evidence="3 6" id="KW-0812">Transmembrane</keyword>
<dbReference type="PANTHER" id="PTHR11266">
    <property type="entry name" value="PEROXISOMAL MEMBRANE PROTEIN 2, PXMP2 MPV17"/>
    <property type="match status" value="1"/>
</dbReference>
<organism evidence="7 8">
    <name type="scientific">Candida glabrata</name>
    <name type="common">Yeast</name>
    <name type="synonym">Torulopsis glabrata</name>
    <dbReference type="NCBI Taxonomy" id="5478"/>
    <lineage>
        <taxon>Eukaryota</taxon>
        <taxon>Fungi</taxon>
        <taxon>Dikarya</taxon>
        <taxon>Ascomycota</taxon>
        <taxon>Saccharomycotina</taxon>
        <taxon>Saccharomycetes</taxon>
        <taxon>Saccharomycetales</taxon>
        <taxon>Saccharomycetaceae</taxon>
        <taxon>Nakaseomyces</taxon>
    </lineage>
</organism>
<dbReference type="AlphaFoldDB" id="A0A0W0DPY9"/>
<dbReference type="VEuPathDB" id="FungiDB:CAGL0M11330g"/>
<protein>
    <submittedName>
        <fullName evidence="7">Vacuolar membrane protein</fullName>
    </submittedName>
</protein>
<dbReference type="GO" id="GO:0005739">
    <property type="term" value="C:mitochondrion"/>
    <property type="evidence" value="ECO:0007669"/>
    <property type="project" value="TreeGrafter"/>
</dbReference>
<evidence type="ECO:0000313" key="8">
    <source>
        <dbReference type="Proteomes" id="UP000054886"/>
    </source>
</evidence>
<accession>A0A0W0DPY9</accession>
<reference evidence="7 8" key="1">
    <citation type="submission" date="2015-10" db="EMBL/GenBank/DDBJ databases">
        <title>Draft genomes sequences of Candida glabrata isolates 1A, 1B, 2A, 2B, 3A and 3B.</title>
        <authorList>
            <person name="Haavelsrud O.E."/>
            <person name="Gaustad P."/>
        </authorList>
    </citation>
    <scope>NUCLEOTIDE SEQUENCE [LARGE SCALE GENOMIC DNA]</scope>
    <source>
        <strain evidence="7">910700640</strain>
    </source>
</reference>
<comment type="caution">
    <text evidence="7">The sequence shown here is derived from an EMBL/GenBank/DDBJ whole genome shotgun (WGS) entry which is preliminary data.</text>
</comment>
<dbReference type="InterPro" id="IPR007248">
    <property type="entry name" value="Mpv17_PMP22"/>
</dbReference>
<evidence type="ECO:0000256" key="1">
    <source>
        <dbReference type="ARBA" id="ARBA00004141"/>
    </source>
</evidence>
<evidence type="ECO:0000256" key="6">
    <source>
        <dbReference type="RuleBase" id="RU363053"/>
    </source>
</evidence>
<evidence type="ECO:0000256" key="2">
    <source>
        <dbReference type="ARBA" id="ARBA00006824"/>
    </source>
</evidence>
<evidence type="ECO:0000256" key="4">
    <source>
        <dbReference type="ARBA" id="ARBA00022989"/>
    </source>
</evidence>
<evidence type="ECO:0000256" key="3">
    <source>
        <dbReference type="ARBA" id="ARBA00022692"/>
    </source>
</evidence>
<feature type="transmembrane region" description="Helical" evidence="6">
    <location>
        <begin position="213"/>
        <end position="231"/>
    </location>
</feature>
<keyword evidence="5 6" id="KW-0472">Membrane</keyword>
<feature type="transmembrane region" description="Helical" evidence="6">
    <location>
        <begin position="28"/>
        <end position="51"/>
    </location>
</feature>
<dbReference type="VEuPathDB" id="FungiDB:GVI51_M11275"/>
<evidence type="ECO:0000256" key="5">
    <source>
        <dbReference type="ARBA" id="ARBA00023136"/>
    </source>
</evidence>
<keyword evidence="4 6" id="KW-1133">Transmembrane helix</keyword>
<gene>
    <name evidence="7" type="ORF">AO440_004342</name>
</gene>
<feature type="transmembrane region" description="Helical" evidence="6">
    <location>
        <begin position="170"/>
        <end position="190"/>
    </location>
</feature>
<sequence>MTIALPGVDGSTAYNYAVRQRNVFRTVFTANVFHISLTHWFLMLCWLNLMWRYYFNHYKDLYKYNRLIASQLSNCMLFGLSDILAQCITCYFSREMDPVPRIIDETVQNLIPYNVMPLPGGIFEANEELLDSDNDDNLSVFNDYGEYDNSNDEIEYNHTEKVATFHFRRWLGFMGWGGFISFFQVPWYIILNTIYTEDPTVVQVLERVLTDQLLYSPVSLYFFFMYSNYVIEQGDRYTFSMKIRRLYVTTLGCNYMIWPMMQFINFLVIPKHYQVPFSSSVGVVWNCFLSMRNAAK</sequence>
<name>A0A0W0DPY9_CANGB</name>
<dbReference type="EMBL" id="LLZZ01000139">
    <property type="protein sequence ID" value="KTB00358.1"/>
    <property type="molecule type" value="Genomic_DNA"/>
</dbReference>
<dbReference type="Pfam" id="PF04117">
    <property type="entry name" value="Mpv17_PMP22"/>
    <property type="match status" value="1"/>
</dbReference>
<dbReference type="Proteomes" id="UP000054886">
    <property type="component" value="Unassembled WGS sequence"/>
</dbReference>
<dbReference type="VEuPathDB" id="FungiDB:GWK60_M11253"/>
<comment type="similarity">
    <text evidence="2 6">Belongs to the peroxisomal membrane protein PXMP2/4 family.</text>
</comment>